<dbReference type="InterPro" id="IPR003713">
    <property type="entry name" value="FliS"/>
</dbReference>
<evidence type="ECO:0008006" key="9">
    <source>
        <dbReference type="Google" id="ProtNLM"/>
    </source>
</evidence>
<gene>
    <name evidence="7" type="ORF">CJ014_15965</name>
</gene>
<reference evidence="7 8" key="1">
    <citation type="submission" date="2017-08" db="EMBL/GenBank/DDBJ databases">
        <title>Pleomorphomonas carboxidotrophicus sp. nov., a new mesophilic hydrogenogenic carboxidotroph.</title>
        <authorList>
            <person name="Esquivel-Elizondo S."/>
            <person name="Krajmalnik-Brown R."/>
            <person name="Maldonado J."/>
        </authorList>
    </citation>
    <scope>NUCLEOTIDE SEQUENCE [LARGE SCALE GENOMIC DNA]</scope>
    <source>
        <strain evidence="7 8">SVCO-16</strain>
    </source>
</reference>
<comment type="similarity">
    <text evidence="2">Belongs to the FliS family.</text>
</comment>
<dbReference type="CDD" id="cd16098">
    <property type="entry name" value="FliS"/>
    <property type="match status" value="1"/>
</dbReference>
<proteinExistence type="inferred from homology"/>
<evidence type="ECO:0000256" key="5">
    <source>
        <dbReference type="ARBA" id="ARBA00023186"/>
    </source>
</evidence>
<evidence type="ECO:0000313" key="7">
    <source>
        <dbReference type="EMBL" id="PIO98156.1"/>
    </source>
</evidence>
<name>A0A2G9WTX0_9HYPH</name>
<dbReference type="GO" id="GO:0005829">
    <property type="term" value="C:cytosol"/>
    <property type="evidence" value="ECO:0007669"/>
    <property type="project" value="UniProtKB-SubCell"/>
</dbReference>
<dbReference type="GO" id="GO:0071973">
    <property type="term" value="P:bacterial-type flagellum-dependent cell motility"/>
    <property type="evidence" value="ECO:0007669"/>
    <property type="project" value="TreeGrafter"/>
</dbReference>
<evidence type="ECO:0000256" key="6">
    <source>
        <dbReference type="SAM" id="MobiDB-lite"/>
    </source>
</evidence>
<dbReference type="PANTHER" id="PTHR34773">
    <property type="entry name" value="FLAGELLAR SECRETION CHAPERONE FLIS"/>
    <property type="match status" value="1"/>
</dbReference>
<organism evidence="7 8">
    <name type="scientific">Pleomorphomonas carboxyditropha</name>
    <dbReference type="NCBI Taxonomy" id="2023338"/>
    <lineage>
        <taxon>Bacteria</taxon>
        <taxon>Pseudomonadati</taxon>
        <taxon>Pseudomonadota</taxon>
        <taxon>Alphaproteobacteria</taxon>
        <taxon>Hyphomicrobiales</taxon>
        <taxon>Pleomorphomonadaceae</taxon>
        <taxon>Pleomorphomonas</taxon>
    </lineage>
</organism>
<evidence type="ECO:0000256" key="1">
    <source>
        <dbReference type="ARBA" id="ARBA00004514"/>
    </source>
</evidence>
<dbReference type="AlphaFoldDB" id="A0A2G9WTX0"/>
<feature type="region of interest" description="Disordered" evidence="6">
    <location>
        <begin position="176"/>
        <end position="205"/>
    </location>
</feature>
<protein>
    <recommendedName>
        <fullName evidence="9">Flagellar export chaperone FliS</fullName>
    </recommendedName>
</protein>
<evidence type="ECO:0000256" key="2">
    <source>
        <dbReference type="ARBA" id="ARBA00008787"/>
    </source>
</evidence>
<dbReference type="EMBL" id="NQVN01000011">
    <property type="protein sequence ID" value="PIO98156.1"/>
    <property type="molecule type" value="Genomic_DNA"/>
</dbReference>
<evidence type="ECO:0000313" key="8">
    <source>
        <dbReference type="Proteomes" id="UP000231070"/>
    </source>
</evidence>
<sequence length="205" mass="22251">MTHPGGRPMNSRMGFAAAAYRQAAASVHPTVAVVKLYDATLLAILQAVRAREQKQVEECFNKVMRAATILRGLDQALDYDKGGAVAEQLHRVYRSYILSLHLSFGKPDVLKRYRKLYDSLIGLRDAWARIAGMDPHQETSEAAQAAPTAEAPSPAPMVPPPAAAFDSNLFLGLMAEPPPAVREAPSRGVPVRRARRSAERQPAAG</sequence>
<dbReference type="Pfam" id="PF02561">
    <property type="entry name" value="FliS"/>
    <property type="match status" value="1"/>
</dbReference>
<keyword evidence="8" id="KW-1185">Reference proteome</keyword>
<keyword evidence="5" id="KW-0143">Chaperone</keyword>
<feature type="region of interest" description="Disordered" evidence="6">
    <location>
        <begin position="135"/>
        <end position="161"/>
    </location>
</feature>
<feature type="compositionally biased region" description="Low complexity" evidence="6">
    <location>
        <begin position="140"/>
        <end position="152"/>
    </location>
</feature>
<accession>A0A2G9WTX0</accession>
<dbReference type="OrthoDB" id="7677889at2"/>
<comment type="caution">
    <text evidence="7">The sequence shown here is derived from an EMBL/GenBank/DDBJ whole genome shotgun (WGS) entry which is preliminary data.</text>
</comment>
<dbReference type="Gene3D" id="1.20.120.340">
    <property type="entry name" value="Flagellar protein FliS"/>
    <property type="match status" value="1"/>
</dbReference>
<evidence type="ECO:0000256" key="4">
    <source>
        <dbReference type="ARBA" id="ARBA00022795"/>
    </source>
</evidence>
<keyword evidence="3" id="KW-0963">Cytoplasm</keyword>
<dbReference type="GO" id="GO:0044780">
    <property type="term" value="P:bacterial-type flagellum assembly"/>
    <property type="evidence" value="ECO:0007669"/>
    <property type="project" value="InterPro"/>
</dbReference>
<comment type="subcellular location">
    <subcellularLocation>
        <location evidence="1">Cytoplasm</location>
        <location evidence="1">Cytosol</location>
    </subcellularLocation>
</comment>
<keyword evidence="4" id="KW-1005">Bacterial flagellum biogenesis</keyword>
<evidence type="ECO:0000256" key="3">
    <source>
        <dbReference type="ARBA" id="ARBA00022490"/>
    </source>
</evidence>
<dbReference type="InterPro" id="IPR036584">
    <property type="entry name" value="FliS_sf"/>
</dbReference>
<dbReference type="Proteomes" id="UP000231070">
    <property type="component" value="Unassembled WGS sequence"/>
</dbReference>
<dbReference type="SUPFAM" id="SSF101116">
    <property type="entry name" value="Flagellar export chaperone FliS"/>
    <property type="match status" value="1"/>
</dbReference>
<dbReference type="PANTHER" id="PTHR34773:SF1">
    <property type="entry name" value="FLAGELLAR SECRETION CHAPERONE FLIS"/>
    <property type="match status" value="1"/>
</dbReference>